<name>A0A8T3V9V1_9EURY</name>
<dbReference type="InterPro" id="IPR040198">
    <property type="entry name" value="Fido_containing"/>
</dbReference>
<evidence type="ECO:0000313" key="2">
    <source>
        <dbReference type="EMBL" id="MBE6504838.1"/>
    </source>
</evidence>
<dbReference type="InterPro" id="IPR036597">
    <property type="entry name" value="Fido-like_dom_sf"/>
</dbReference>
<dbReference type="EMBL" id="SUTE01000031">
    <property type="protein sequence ID" value="MBE6504838.1"/>
    <property type="molecule type" value="Genomic_DNA"/>
</dbReference>
<dbReference type="SUPFAM" id="SSF46785">
    <property type="entry name" value="Winged helix' DNA-binding domain"/>
    <property type="match status" value="1"/>
</dbReference>
<dbReference type="RefSeq" id="WP_303736483.1">
    <property type="nucleotide sequence ID" value="NZ_SUTE01000031.1"/>
</dbReference>
<dbReference type="PANTHER" id="PTHR13504:SF38">
    <property type="entry name" value="FIDO DOMAIN-CONTAINING PROTEIN"/>
    <property type="match status" value="1"/>
</dbReference>
<gene>
    <name evidence="2" type="ORF">E7Z73_03700</name>
</gene>
<dbReference type="PROSITE" id="PS51459">
    <property type="entry name" value="FIDO"/>
    <property type="match status" value="1"/>
</dbReference>
<dbReference type="InterPro" id="IPR000835">
    <property type="entry name" value="HTH_MarR-typ"/>
</dbReference>
<reference evidence="2" key="1">
    <citation type="submission" date="2019-04" db="EMBL/GenBank/DDBJ databases">
        <title>Evolution of Biomass-Degrading Anaerobic Consortia Revealed by Metagenomics.</title>
        <authorList>
            <person name="Peng X."/>
        </authorList>
    </citation>
    <scope>NUCLEOTIDE SEQUENCE</scope>
    <source>
        <strain evidence="2">SIG12</strain>
    </source>
</reference>
<dbReference type="AlphaFoldDB" id="A0A8T3V9V1"/>
<evidence type="ECO:0000313" key="3">
    <source>
        <dbReference type="Proteomes" id="UP000762703"/>
    </source>
</evidence>
<dbReference type="InterPro" id="IPR036388">
    <property type="entry name" value="WH-like_DNA-bd_sf"/>
</dbReference>
<dbReference type="InterPro" id="IPR036390">
    <property type="entry name" value="WH_DNA-bd_sf"/>
</dbReference>
<accession>A0A8T3V9V1</accession>
<dbReference type="PANTHER" id="PTHR13504">
    <property type="entry name" value="FIDO DOMAIN-CONTAINING PROTEIN DDB_G0283145"/>
    <property type="match status" value="1"/>
</dbReference>
<sequence length="340" mass="39377">MFEPKFTYTNKIVNYIAEIASAKEVISNAKILPLYDTKLKQDALIRSSHYSTSIEGNPLNLDEVKTLINNNEKPTTKAEQEVLNYFNVLNHLDQYSDKVITSDTILSVHKELTKDLLRKSEYEGKFRDTRVFIGNLHTQKINYVPPDAYKVPGLVDELLDWLNNSTDEIYPVIIAGIIHYELVRIHPFVDGNGRTSRLMATLILSVHKFNINNYFTLDEYYNQDRQAYVDALHSADKNHDLTNWLEYFCCGVLYSINKIKSEVLKLSEITSKYDNTIQLTPNEISVLTLLEEKEHIQNKDIQKMLNITPQASYKIIRKLKNKELIESIGKGRNTEYIIKH</sequence>
<dbReference type="Proteomes" id="UP000762703">
    <property type="component" value="Unassembled WGS sequence"/>
</dbReference>
<dbReference type="SUPFAM" id="SSF140931">
    <property type="entry name" value="Fic-like"/>
    <property type="match status" value="1"/>
</dbReference>
<dbReference type="Gene3D" id="1.10.3290.10">
    <property type="entry name" value="Fido-like domain"/>
    <property type="match status" value="1"/>
</dbReference>
<proteinExistence type="predicted"/>
<dbReference type="GO" id="GO:0003700">
    <property type="term" value="F:DNA-binding transcription factor activity"/>
    <property type="evidence" value="ECO:0007669"/>
    <property type="project" value="InterPro"/>
</dbReference>
<feature type="domain" description="Fido" evidence="1">
    <location>
        <begin position="100"/>
        <end position="250"/>
    </location>
</feature>
<evidence type="ECO:0000259" key="1">
    <source>
        <dbReference type="PROSITE" id="PS51459"/>
    </source>
</evidence>
<dbReference type="Pfam" id="PF02661">
    <property type="entry name" value="Fic"/>
    <property type="match status" value="1"/>
</dbReference>
<dbReference type="Pfam" id="PF01047">
    <property type="entry name" value="MarR"/>
    <property type="match status" value="1"/>
</dbReference>
<dbReference type="InterPro" id="IPR003812">
    <property type="entry name" value="Fido"/>
</dbReference>
<organism evidence="2 3">
    <name type="scientific">Methanobrevibacter millerae</name>
    <dbReference type="NCBI Taxonomy" id="230361"/>
    <lineage>
        <taxon>Archaea</taxon>
        <taxon>Methanobacteriati</taxon>
        <taxon>Methanobacteriota</taxon>
        <taxon>Methanomada group</taxon>
        <taxon>Methanobacteria</taxon>
        <taxon>Methanobacteriales</taxon>
        <taxon>Methanobacteriaceae</taxon>
        <taxon>Methanobrevibacter</taxon>
    </lineage>
</organism>
<protein>
    <submittedName>
        <fullName evidence="2">Fic family protein</fullName>
    </submittedName>
</protein>
<dbReference type="Gene3D" id="1.10.10.10">
    <property type="entry name" value="Winged helix-like DNA-binding domain superfamily/Winged helix DNA-binding domain"/>
    <property type="match status" value="1"/>
</dbReference>
<comment type="caution">
    <text evidence="2">The sequence shown here is derived from an EMBL/GenBank/DDBJ whole genome shotgun (WGS) entry which is preliminary data.</text>
</comment>